<protein>
    <submittedName>
        <fullName evidence="4">8-amino-7-oxononanoate synthase</fullName>
    </submittedName>
</protein>
<proteinExistence type="predicted"/>
<dbReference type="GO" id="GO:0016740">
    <property type="term" value="F:transferase activity"/>
    <property type="evidence" value="ECO:0007669"/>
    <property type="project" value="UniProtKB-KW"/>
</dbReference>
<dbReference type="SUPFAM" id="SSF53383">
    <property type="entry name" value="PLP-dependent transferases"/>
    <property type="match status" value="1"/>
</dbReference>
<keyword evidence="5" id="KW-1185">Reference proteome</keyword>
<sequence>MALPFFTKPKHTKPLLNRCRDDLATKMRLKYDPYYHVIQAQQGSRIQLGGRDMIMLASNDYLGLSFHPKVVEAGQTALRKWGASPTGARSANGSRAYHIELEEKLAAFLGREACHVHSSGYLSCVAATASFAQKGDLIFGDKNLHSSLWDGIRLSMATVERFAHNNPDDLREALEASSPAATKMLVLEGVYSMEGHICRLPELAQLGEAHRCFTVLDDAHGLGVLGEGGRGTAAHFGLGDQVDILCGSLSKSLGSTGGFVAASREVIEYLRTNSKQTIFSAALSPAQTAIASAALDVLQNEPEHRERLWANTRRYRDMLHSLGLDTWGSETPAIPIVLGSKERAYPFWQALREKGIFTIMSIAPAVPAGKDLIRTAISALHSDEQLDQIGEAMAYAVKKVGL</sequence>
<dbReference type="PANTHER" id="PTHR13693:SF3">
    <property type="entry name" value="LD36009P"/>
    <property type="match status" value="1"/>
</dbReference>
<accession>A0A139SIF0</accession>
<dbReference type="Gene3D" id="3.40.640.10">
    <property type="entry name" value="Type I PLP-dependent aspartate aminotransferase-like (Major domain)"/>
    <property type="match status" value="1"/>
</dbReference>
<dbReference type="Pfam" id="PF00155">
    <property type="entry name" value="Aminotran_1_2"/>
    <property type="match status" value="1"/>
</dbReference>
<comment type="caution">
    <text evidence="4">The sequence shown here is derived from an EMBL/GenBank/DDBJ whole genome shotgun (WGS) entry which is preliminary data.</text>
</comment>
<keyword evidence="2" id="KW-0808">Transferase</keyword>
<dbReference type="InterPro" id="IPR004839">
    <property type="entry name" value="Aminotransferase_I/II_large"/>
</dbReference>
<dbReference type="InterPro" id="IPR015424">
    <property type="entry name" value="PyrdxlP-dep_Trfase"/>
</dbReference>
<dbReference type="Proteomes" id="UP000071392">
    <property type="component" value="Unassembled WGS sequence"/>
</dbReference>
<dbReference type="RefSeq" id="WP_068713032.1">
    <property type="nucleotide sequence ID" value="NZ_LSZP01000059.1"/>
</dbReference>
<dbReference type="Gene3D" id="3.90.1150.10">
    <property type="entry name" value="Aspartate Aminotransferase, domain 1"/>
    <property type="match status" value="1"/>
</dbReference>
<organism evidence="4 5">
    <name type="scientific">Cephaloticoccus capnophilus</name>
    <dbReference type="NCBI Taxonomy" id="1548208"/>
    <lineage>
        <taxon>Bacteria</taxon>
        <taxon>Pseudomonadati</taxon>
        <taxon>Verrucomicrobiota</taxon>
        <taxon>Opitutia</taxon>
        <taxon>Opitutales</taxon>
        <taxon>Opitutaceae</taxon>
        <taxon>Cephaloticoccus</taxon>
    </lineage>
</organism>
<dbReference type="OrthoDB" id="9807157at2"/>
<dbReference type="InterPro" id="IPR050087">
    <property type="entry name" value="AON_synthase_class-II"/>
</dbReference>
<dbReference type="AlphaFoldDB" id="A0A139SIF0"/>
<evidence type="ECO:0000256" key="1">
    <source>
        <dbReference type="ARBA" id="ARBA00001933"/>
    </source>
</evidence>
<dbReference type="PANTHER" id="PTHR13693">
    <property type="entry name" value="CLASS II AMINOTRANSFERASE/8-AMINO-7-OXONONANOATE SYNTHASE"/>
    <property type="match status" value="1"/>
</dbReference>
<dbReference type="STRING" id="1548208.AXK12_07520"/>
<gene>
    <name evidence="4" type="ORF">AXK12_07520</name>
</gene>
<evidence type="ECO:0000313" key="5">
    <source>
        <dbReference type="Proteomes" id="UP000071392"/>
    </source>
</evidence>
<comment type="cofactor">
    <cofactor evidence="1">
        <name>pyridoxal 5'-phosphate</name>
        <dbReference type="ChEBI" id="CHEBI:597326"/>
    </cofactor>
</comment>
<dbReference type="InterPro" id="IPR015422">
    <property type="entry name" value="PyrdxlP-dep_Trfase_small"/>
</dbReference>
<evidence type="ECO:0000256" key="2">
    <source>
        <dbReference type="ARBA" id="ARBA00022679"/>
    </source>
</evidence>
<reference evidence="4 5" key="1">
    <citation type="submission" date="2016-02" db="EMBL/GenBank/DDBJ databases">
        <authorList>
            <person name="Wen L."/>
            <person name="He K."/>
            <person name="Yang H."/>
        </authorList>
    </citation>
    <scope>NUCLEOTIDE SEQUENCE [LARGE SCALE GENOMIC DNA]</scope>
    <source>
        <strain evidence="4 5">CV41</strain>
    </source>
</reference>
<dbReference type="GO" id="GO:0030170">
    <property type="term" value="F:pyridoxal phosphate binding"/>
    <property type="evidence" value="ECO:0007669"/>
    <property type="project" value="InterPro"/>
</dbReference>
<feature type="domain" description="Aminotransferase class I/classII large" evidence="3">
    <location>
        <begin position="52"/>
        <end position="389"/>
    </location>
</feature>
<evidence type="ECO:0000259" key="3">
    <source>
        <dbReference type="Pfam" id="PF00155"/>
    </source>
</evidence>
<evidence type="ECO:0000313" key="4">
    <source>
        <dbReference type="EMBL" id="KXU34316.1"/>
    </source>
</evidence>
<name>A0A139SIF0_9BACT</name>
<dbReference type="InterPro" id="IPR015421">
    <property type="entry name" value="PyrdxlP-dep_Trfase_major"/>
</dbReference>
<dbReference type="EMBL" id="LSZP01000059">
    <property type="protein sequence ID" value="KXU34316.1"/>
    <property type="molecule type" value="Genomic_DNA"/>
</dbReference>